<protein>
    <submittedName>
        <fullName evidence="9">Sorting nexin-24</fullName>
    </submittedName>
</protein>
<evidence type="ECO:0000256" key="1">
    <source>
        <dbReference type="ARBA" id="ARBA00004180"/>
    </source>
</evidence>
<dbReference type="PANTHER" id="PTHR15813:SF9">
    <property type="entry name" value="PX DOMAIN-CONTAINING PROTEIN"/>
    <property type="match status" value="1"/>
</dbReference>
<dbReference type="SMART" id="SM00312">
    <property type="entry name" value="PX"/>
    <property type="match status" value="1"/>
</dbReference>
<feature type="domain" description="PX" evidence="8">
    <location>
        <begin position="1"/>
        <end position="113"/>
    </location>
</feature>
<dbReference type="Proteomes" id="UP000326759">
    <property type="component" value="Unassembled WGS sequence"/>
</dbReference>
<dbReference type="GO" id="GO:1901981">
    <property type="term" value="F:phosphatidylinositol phosphate binding"/>
    <property type="evidence" value="ECO:0007669"/>
    <property type="project" value="TreeGrafter"/>
</dbReference>
<comment type="subcellular location">
    <subcellularLocation>
        <location evidence="1">Cytoplasmic vesicle membrane</location>
        <topology evidence="1">Peripheral membrane protein</topology>
        <orientation evidence="1">Cytoplasmic side</orientation>
    </subcellularLocation>
</comment>
<keyword evidence="5" id="KW-0446">Lipid-binding</keyword>
<evidence type="ECO:0000256" key="7">
    <source>
        <dbReference type="ARBA" id="ARBA00023329"/>
    </source>
</evidence>
<dbReference type="InterPro" id="IPR052467">
    <property type="entry name" value="Sorting_nexin_PX-domain"/>
</dbReference>
<evidence type="ECO:0000256" key="3">
    <source>
        <dbReference type="ARBA" id="ARBA00022448"/>
    </source>
</evidence>
<comment type="caution">
    <text evidence="9">The sequence shown here is derived from an EMBL/GenBank/DDBJ whole genome shotgun (WGS) entry which is preliminary data.</text>
</comment>
<evidence type="ECO:0000313" key="10">
    <source>
        <dbReference type="Proteomes" id="UP000326759"/>
    </source>
</evidence>
<keyword evidence="3" id="KW-0813">Transport</keyword>
<dbReference type="InterPro" id="IPR036871">
    <property type="entry name" value="PX_dom_sf"/>
</dbReference>
<gene>
    <name evidence="9" type="primary">SNX24</name>
    <name evidence="9" type="ORF">Anas_03008</name>
</gene>
<dbReference type="Pfam" id="PF00787">
    <property type="entry name" value="PX"/>
    <property type="match status" value="1"/>
</dbReference>
<proteinExistence type="inferred from homology"/>
<organism evidence="9 10">
    <name type="scientific">Armadillidium nasatum</name>
    <dbReference type="NCBI Taxonomy" id="96803"/>
    <lineage>
        <taxon>Eukaryota</taxon>
        <taxon>Metazoa</taxon>
        <taxon>Ecdysozoa</taxon>
        <taxon>Arthropoda</taxon>
        <taxon>Crustacea</taxon>
        <taxon>Multicrustacea</taxon>
        <taxon>Malacostraca</taxon>
        <taxon>Eumalacostraca</taxon>
        <taxon>Peracarida</taxon>
        <taxon>Isopoda</taxon>
        <taxon>Oniscidea</taxon>
        <taxon>Crinocheta</taxon>
        <taxon>Armadillidiidae</taxon>
        <taxon>Armadillidium</taxon>
    </lineage>
</organism>
<accession>A0A5N5SR69</accession>
<dbReference type="PROSITE" id="PS50195">
    <property type="entry name" value="PX"/>
    <property type="match status" value="1"/>
</dbReference>
<keyword evidence="4" id="KW-0653">Protein transport</keyword>
<keyword evidence="10" id="KW-1185">Reference proteome</keyword>
<keyword evidence="6" id="KW-0472">Membrane</keyword>
<dbReference type="GO" id="GO:0015031">
    <property type="term" value="P:protein transport"/>
    <property type="evidence" value="ECO:0007669"/>
    <property type="project" value="UniProtKB-KW"/>
</dbReference>
<dbReference type="EMBL" id="SEYY01021168">
    <property type="protein sequence ID" value="KAB7496643.1"/>
    <property type="molecule type" value="Genomic_DNA"/>
</dbReference>
<sequence length="179" mass="20635">MIRAYIPKYKLVEQDGGRNYYVYALEISYAGKLSKIEKRYSAFHRLYKEVEKSYITGYFPPKRIRNTSHKVLELRRTGLEAWLQLVLKIQPIPNSLISFLEVSNYQHPVDTGSAELEPKEELSHQSLLVFPKDPYLSPDSQPECYSIERYCSVNTPLADTITKGVLVALYDSSFMVDVS</sequence>
<evidence type="ECO:0000256" key="6">
    <source>
        <dbReference type="ARBA" id="ARBA00023136"/>
    </source>
</evidence>
<evidence type="ECO:0000256" key="4">
    <source>
        <dbReference type="ARBA" id="ARBA00022927"/>
    </source>
</evidence>
<keyword evidence="7" id="KW-0968">Cytoplasmic vesicle</keyword>
<dbReference type="SUPFAM" id="SSF64268">
    <property type="entry name" value="PX domain"/>
    <property type="match status" value="1"/>
</dbReference>
<evidence type="ECO:0000313" key="9">
    <source>
        <dbReference type="EMBL" id="KAB7496643.1"/>
    </source>
</evidence>
<dbReference type="AlphaFoldDB" id="A0A5N5SR69"/>
<evidence type="ECO:0000259" key="8">
    <source>
        <dbReference type="PROSITE" id="PS50195"/>
    </source>
</evidence>
<comment type="similarity">
    <text evidence="2">Belongs to the sorting nexin family.</text>
</comment>
<dbReference type="PANTHER" id="PTHR15813">
    <property type="entry name" value="SORTING NEXIN-22 AND 24"/>
    <property type="match status" value="1"/>
</dbReference>
<evidence type="ECO:0000256" key="2">
    <source>
        <dbReference type="ARBA" id="ARBA00010883"/>
    </source>
</evidence>
<evidence type="ECO:0000256" key="5">
    <source>
        <dbReference type="ARBA" id="ARBA00023121"/>
    </source>
</evidence>
<dbReference type="InterPro" id="IPR001683">
    <property type="entry name" value="PX_dom"/>
</dbReference>
<dbReference type="OrthoDB" id="93876at2759"/>
<name>A0A5N5SR69_9CRUS</name>
<dbReference type="GO" id="GO:0030659">
    <property type="term" value="C:cytoplasmic vesicle membrane"/>
    <property type="evidence" value="ECO:0007669"/>
    <property type="project" value="UniProtKB-SubCell"/>
</dbReference>
<reference evidence="9 10" key="1">
    <citation type="journal article" date="2019" name="PLoS Biol.">
        <title>Sex chromosomes control vertical transmission of feminizing Wolbachia symbionts in an isopod.</title>
        <authorList>
            <person name="Becking T."/>
            <person name="Chebbi M.A."/>
            <person name="Giraud I."/>
            <person name="Moumen B."/>
            <person name="Laverre T."/>
            <person name="Caubet Y."/>
            <person name="Peccoud J."/>
            <person name="Gilbert C."/>
            <person name="Cordaux R."/>
        </authorList>
    </citation>
    <scope>NUCLEOTIDE SEQUENCE [LARGE SCALE GENOMIC DNA]</scope>
    <source>
        <strain evidence="9">ANa2</strain>
        <tissue evidence="9">Whole body excluding digestive tract and cuticle</tissue>
    </source>
</reference>
<dbReference type="Gene3D" id="3.30.1520.10">
    <property type="entry name" value="Phox-like domain"/>
    <property type="match status" value="1"/>
</dbReference>